<organism evidence="1 2">
    <name type="scientific">Trifolium pratense</name>
    <name type="common">Red clover</name>
    <dbReference type="NCBI Taxonomy" id="57577"/>
    <lineage>
        <taxon>Eukaryota</taxon>
        <taxon>Viridiplantae</taxon>
        <taxon>Streptophyta</taxon>
        <taxon>Embryophyta</taxon>
        <taxon>Tracheophyta</taxon>
        <taxon>Spermatophyta</taxon>
        <taxon>Magnoliopsida</taxon>
        <taxon>eudicotyledons</taxon>
        <taxon>Gunneridae</taxon>
        <taxon>Pentapetalae</taxon>
        <taxon>rosids</taxon>
        <taxon>fabids</taxon>
        <taxon>Fabales</taxon>
        <taxon>Fabaceae</taxon>
        <taxon>Papilionoideae</taxon>
        <taxon>50 kb inversion clade</taxon>
        <taxon>NPAAA clade</taxon>
        <taxon>Hologalegina</taxon>
        <taxon>IRL clade</taxon>
        <taxon>Trifolieae</taxon>
        <taxon>Trifolium</taxon>
    </lineage>
</organism>
<accession>A0A2K3KAJ5</accession>
<sequence length="75" mass="8604">ERTILARIGKGFQYIREVMKLAPEEWTAMLIRMAVKPEAHKFAADIISALALRSSHRLQVASWLYLSILLHKLSD</sequence>
<reference evidence="1 2" key="2">
    <citation type="journal article" date="2017" name="Front. Plant Sci.">
        <title>Gene Classification and Mining of Molecular Markers Useful in Red Clover (Trifolium pratense) Breeding.</title>
        <authorList>
            <person name="Istvanek J."/>
            <person name="Dluhosova J."/>
            <person name="Dluhos P."/>
            <person name="Patkova L."/>
            <person name="Nedelnik J."/>
            <person name="Repkova J."/>
        </authorList>
    </citation>
    <scope>NUCLEOTIDE SEQUENCE [LARGE SCALE GENOMIC DNA]</scope>
    <source>
        <strain evidence="2">cv. Tatra</strain>
        <tissue evidence="1">Young leaves</tissue>
    </source>
</reference>
<protein>
    <submittedName>
        <fullName evidence="1">Putative aarF domain-containing protein kinase</fullName>
    </submittedName>
</protein>
<dbReference type="ExpressionAtlas" id="A0A2K3KAJ5">
    <property type="expression patterns" value="baseline"/>
</dbReference>
<dbReference type="AlphaFoldDB" id="A0A2K3KAJ5"/>
<evidence type="ECO:0000313" key="2">
    <source>
        <dbReference type="Proteomes" id="UP000236291"/>
    </source>
</evidence>
<proteinExistence type="predicted"/>
<keyword evidence="1" id="KW-0418">Kinase</keyword>
<dbReference type="EMBL" id="ASHM01090059">
    <property type="protein sequence ID" value="PNX63315.1"/>
    <property type="molecule type" value="Genomic_DNA"/>
</dbReference>
<feature type="non-terminal residue" evidence="1">
    <location>
        <position position="1"/>
    </location>
</feature>
<dbReference type="Proteomes" id="UP000236291">
    <property type="component" value="Unassembled WGS sequence"/>
</dbReference>
<evidence type="ECO:0000313" key="1">
    <source>
        <dbReference type="EMBL" id="PNX63315.1"/>
    </source>
</evidence>
<name>A0A2K3KAJ5_TRIPR</name>
<reference evidence="1 2" key="1">
    <citation type="journal article" date="2014" name="Am. J. Bot.">
        <title>Genome assembly and annotation for red clover (Trifolium pratense; Fabaceae).</title>
        <authorList>
            <person name="Istvanek J."/>
            <person name="Jaros M."/>
            <person name="Krenek A."/>
            <person name="Repkova J."/>
        </authorList>
    </citation>
    <scope>NUCLEOTIDE SEQUENCE [LARGE SCALE GENOMIC DNA]</scope>
    <source>
        <strain evidence="2">cv. Tatra</strain>
        <tissue evidence="1">Young leaves</tissue>
    </source>
</reference>
<keyword evidence="1" id="KW-0808">Transferase</keyword>
<comment type="caution">
    <text evidence="1">The sequence shown here is derived from an EMBL/GenBank/DDBJ whole genome shotgun (WGS) entry which is preliminary data.</text>
</comment>
<dbReference type="GO" id="GO:0016301">
    <property type="term" value="F:kinase activity"/>
    <property type="evidence" value="ECO:0007669"/>
    <property type="project" value="UniProtKB-KW"/>
</dbReference>
<gene>
    <name evidence="1" type="ORF">L195_g053443</name>
</gene>